<evidence type="ECO:0000256" key="3">
    <source>
        <dbReference type="ARBA" id="ARBA00023128"/>
    </source>
</evidence>
<reference evidence="5" key="1">
    <citation type="submission" date="2020-05" db="EMBL/GenBank/DDBJ databases">
        <authorList>
            <person name="Chiriac C."/>
            <person name="Salcher M."/>
            <person name="Ghai R."/>
            <person name="Kavagutti S V."/>
        </authorList>
    </citation>
    <scope>NUCLEOTIDE SEQUENCE</scope>
</reference>
<evidence type="ECO:0000256" key="1">
    <source>
        <dbReference type="ARBA" id="ARBA00004173"/>
    </source>
</evidence>
<gene>
    <name evidence="5" type="ORF">UFOPK1811_01109</name>
</gene>
<dbReference type="InterPro" id="IPR027266">
    <property type="entry name" value="TrmE/GcvT-like"/>
</dbReference>
<dbReference type="SUPFAM" id="SSF103025">
    <property type="entry name" value="Folate-binding domain"/>
    <property type="match status" value="1"/>
</dbReference>
<dbReference type="InterPro" id="IPR006222">
    <property type="entry name" value="GCVT_N"/>
</dbReference>
<dbReference type="GO" id="GO:0016226">
    <property type="term" value="P:iron-sulfur cluster assembly"/>
    <property type="evidence" value="ECO:0007669"/>
    <property type="project" value="TreeGrafter"/>
</dbReference>
<dbReference type="NCBIfam" id="TIGR03317">
    <property type="entry name" value="ygfZ_signature"/>
    <property type="match status" value="1"/>
</dbReference>
<keyword evidence="3" id="KW-0496">Mitochondrion</keyword>
<dbReference type="GO" id="GO:0005739">
    <property type="term" value="C:mitochondrion"/>
    <property type="evidence" value="ECO:0007669"/>
    <property type="project" value="UniProtKB-SubCell"/>
</dbReference>
<dbReference type="InterPro" id="IPR017703">
    <property type="entry name" value="YgfZ/GCV_T_CS"/>
</dbReference>
<organism evidence="5">
    <name type="scientific">freshwater metagenome</name>
    <dbReference type="NCBI Taxonomy" id="449393"/>
    <lineage>
        <taxon>unclassified sequences</taxon>
        <taxon>metagenomes</taxon>
        <taxon>ecological metagenomes</taxon>
    </lineage>
</organism>
<keyword evidence="2" id="KW-0809">Transit peptide</keyword>
<dbReference type="PIRSF" id="PIRSF006487">
    <property type="entry name" value="GcvT"/>
    <property type="match status" value="1"/>
</dbReference>
<accession>A0A6J6GXN4</accession>
<evidence type="ECO:0000256" key="2">
    <source>
        <dbReference type="ARBA" id="ARBA00022946"/>
    </source>
</evidence>
<evidence type="ECO:0000313" key="5">
    <source>
        <dbReference type="EMBL" id="CAB4605696.1"/>
    </source>
</evidence>
<name>A0A6J6GXN4_9ZZZZ</name>
<protein>
    <submittedName>
        <fullName evidence="5">Unannotated protein</fullName>
    </submittedName>
</protein>
<feature type="domain" description="GCVT N-terminal" evidence="4">
    <location>
        <begin position="22"/>
        <end position="133"/>
    </location>
</feature>
<dbReference type="InterPro" id="IPR045179">
    <property type="entry name" value="YgfZ/GcvT"/>
</dbReference>
<dbReference type="Pfam" id="PF01571">
    <property type="entry name" value="GCV_T"/>
    <property type="match status" value="1"/>
</dbReference>
<proteinExistence type="predicted"/>
<sequence length="302" mass="32978">MSAVLNEEGPDKGAVWHFGEPNKEQKALEAGKAWADLSHLPALAITGADRLTWLHALTTQHLEKLQPGDWQSALILDPQGHIEDQFVLVDDGETTWLFTESSRVSILEKYLNSMKFMLRVEVRDASSEVALLRAPGIENEIGGPFALVPRAELVQMIETFNTTSMQVGSWALDAMRVASGRPRLGFDTDAKAIPNELGMLNKSVHMKKGCYRGQETIAKIANLGKPPRRLTMLHLDGSGVSLPNPNSPIIYNEKEVGYLGTVARHHELGTIALAVIKRAIPADAILTVDGIPASQELIVPAE</sequence>
<dbReference type="PANTHER" id="PTHR22602:SF0">
    <property type="entry name" value="TRANSFERASE CAF17, MITOCHONDRIAL-RELATED"/>
    <property type="match status" value="1"/>
</dbReference>
<comment type="subcellular location">
    <subcellularLocation>
        <location evidence="1">Mitochondrion</location>
    </subcellularLocation>
</comment>
<dbReference type="AlphaFoldDB" id="A0A6J6GXN4"/>
<dbReference type="Gene3D" id="3.30.1360.120">
    <property type="entry name" value="Probable tRNA modification gtpase trme, domain 1"/>
    <property type="match status" value="2"/>
</dbReference>
<dbReference type="EMBL" id="CAEZUJ010000055">
    <property type="protein sequence ID" value="CAB4605696.1"/>
    <property type="molecule type" value="Genomic_DNA"/>
</dbReference>
<evidence type="ECO:0000259" key="4">
    <source>
        <dbReference type="Pfam" id="PF01571"/>
    </source>
</evidence>
<dbReference type="PANTHER" id="PTHR22602">
    <property type="entry name" value="TRANSFERASE CAF17, MITOCHONDRIAL-RELATED"/>
    <property type="match status" value="1"/>
</dbReference>